<keyword evidence="2" id="KW-1133">Transmembrane helix</keyword>
<keyword evidence="1" id="KW-0175">Coiled coil</keyword>
<dbReference type="Proteomes" id="UP001145072">
    <property type="component" value="Unassembled WGS sequence"/>
</dbReference>
<reference evidence="4" key="1">
    <citation type="submission" date="2022-06" db="EMBL/GenBank/DDBJ databases">
        <title>Aquibacillus sp. a new bacterium isolated from soil saline samples.</title>
        <authorList>
            <person name="Galisteo C."/>
            <person name="De La Haba R."/>
            <person name="Sanchez-Porro C."/>
            <person name="Ventosa A."/>
        </authorList>
    </citation>
    <scope>NUCLEOTIDE SEQUENCE</scope>
    <source>
        <strain evidence="4">JCM 12387</strain>
    </source>
</reference>
<name>A0A9X4AJ59_9BACI</name>
<gene>
    <name evidence="4" type="ORF">NC661_16020</name>
</gene>
<evidence type="ECO:0000256" key="2">
    <source>
        <dbReference type="SAM" id="Phobius"/>
    </source>
</evidence>
<dbReference type="InterPro" id="IPR038076">
    <property type="entry name" value="MgtE_N_sf"/>
</dbReference>
<comment type="caution">
    <text evidence="4">The sequence shown here is derived from an EMBL/GenBank/DDBJ whole genome shotgun (WGS) entry which is preliminary data.</text>
</comment>
<evidence type="ECO:0000313" key="4">
    <source>
        <dbReference type="EMBL" id="MDC3421882.1"/>
    </source>
</evidence>
<evidence type="ECO:0000313" key="5">
    <source>
        <dbReference type="Proteomes" id="UP001145072"/>
    </source>
</evidence>
<dbReference type="EMBL" id="JAMQJZ010000014">
    <property type="protein sequence ID" value="MDC3421882.1"/>
    <property type="molecule type" value="Genomic_DNA"/>
</dbReference>
<accession>A0A9X4AJ59</accession>
<dbReference type="SUPFAM" id="SSF158791">
    <property type="entry name" value="MgtE N-terminal domain-like"/>
    <property type="match status" value="1"/>
</dbReference>
<feature type="coiled-coil region" evidence="1">
    <location>
        <begin position="67"/>
        <end position="122"/>
    </location>
</feature>
<dbReference type="RefSeq" id="WP_259866246.1">
    <property type="nucleotide sequence ID" value="NZ_JAMQJZ010000014.1"/>
</dbReference>
<keyword evidence="5" id="KW-1185">Reference proteome</keyword>
<organism evidence="4 5">
    <name type="scientific">Aquibacillus koreensis</name>
    <dbReference type="NCBI Taxonomy" id="279446"/>
    <lineage>
        <taxon>Bacteria</taxon>
        <taxon>Bacillati</taxon>
        <taxon>Bacillota</taxon>
        <taxon>Bacilli</taxon>
        <taxon>Bacillales</taxon>
        <taxon>Bacillaceae</taxon>
        <taxon>Aquibacillus</taxon>
    </lineage>
</organism>
<dbReference type="Gene3D" id="1.25.60.10">
    <property type="entry name" value="MgtE N-terminal domain-like"/>
    <property type="match status" value="1"/>
</dbReference>
<sequence>MAQHTMEHEPKKAGPFQWIVVIIIPLIFALTLAIIILSFMGVNVIGKTKEFANHIPFLSNVVTTEEEKVEENKIELLENDIRTKDAEIDQLTAEVVTKDAEIDELNQEVTKITNQLKELETGKQEKADALSEVTTAFKGMEPEAAAPIISNLDTEMAASIVKSLPTKEKAALLGALDPELAASITNLLLE</sequence>
<keyword evidence="2" id="KW-0812">Transmembrane</keyword>
<evidence type="ECO:0000256" key="1">
    <source>
        <dbReference type="SAM" id="Coils"/>
    </source>
</evidence>
<dbReference type="Pfam" id="PF03448">
    <property type="entry name" value="MgtE_N"/>
    <property type="match status" value="1"/>
</dbReference>
<evidence type="ECO:0000259" key="3">
    <source>
        <dbReference type="Pfam" id="PF03448"/>
    </source>
</evidence>
<dbReference type="InterPro" id="IPR006668">
    <property type="entry name" value="Mg_transptr_MgtE_intracell_dom"/>
</dbReference>
<feature type="transmembrane region" description="Helical" evidence="2">
    <location>
        <begin position="16"/>
        <end position="39"/>
    </location>
</feature>
<keyword evidence="2" id="KW-0472">Membrane</keyword>
<feature type="domain" description="Magnesium transporter MgtE intracellular" evidence="3">
    <location>
        <begin position="136"/>
        <end position="188"/>
    </location>
</feature>
<dbReference type="AlphaFoldDB" id="A0A9X4AJ59"/>
<proteinExistence type="predicted"/>
<protein>
    <recommendedName>
        <fullName evidence="3">Magnesium transporter MgtE intracellular domain-containing protein</fullName>
    </recommendedName>
</protein>
<dbReference type="SUPFAM" id="SSF58100">
    <property type="entry name" value="Bacterial hemolysins"/>
    <property type="match status" value="1"/>
</dbReference>